<reference evidence="1 2" key="1">
    <citation type="submission" date="2021-06" db="EMBL/GenBank/DDBJ databases">
        <title>Caerostris extrusa draft genome.</title>
        <authorList>
            <person name="Kono N."/>
            <person name="Arakawa K."/>
        </authorList>
    </citation>
    <scope>NUCLEOTIDE SEQUENCE [LARGE SCALE GENOMIC DNA]</scope>
</reference>
<gene>
    <name evidence="1" type="ORF">CEXT_32741</name>
</gene>
<sequence length="178" mass="20378">MGDNGGHEIAIPIPTPHRTRTNYSPNIIFNFHQSQVCWFFGSILTFPFHHPREANTYFTWQKNFFFATFHDFQKKSFSENTFSFGEVFVLLAYFVQFPPSPSLTLPSTTLKRTVTISSHPRVLMSFVPHNGFVDVFHFASSSCFCSGSNWGIALFSYFQFIKAIKQIAYVATKTSTTL</sequence>
<evidence type="ECO:0000313" key="2">
    <source>
        <dbReference type="Proteomes" id="UP001054945"/>
    </source>
</evidence>
<name>A0AAV4SMQ3_CAEEX</name>
<dbReference type="Proteomes" id="UP001054945">
    <property type="component" value="Unassembled WGS sequence"/>
</dbReference>
<accession>A0AAV4SMQ3</accession>
<evidence type="ECO:0000313" key="1">
    <source>
        <dbReference type="EMBL" id="GIY33602.1"/>
    </source>
</evidence>
<comment type="caution">
    <text evidence="1">The sequence shown here is derived from an EMBL/GenBank/DDBJ whole genome shotgun (WGS) entry which is preliminary data.</text>
</comment>
<proteinExistence type="predicted"/>
<protein>
    <submittedName>
        <fullName evidence="1">Uncharacterized protein</fullName>
    </submittedName>
</protein>
<dbReference type="EMBL" id="BPLR01009662">
    <property type="protein sequence ID" value="GIY33602.1"/>
    <property type="molecule type" value="Genomic_DNA"/>
</dbReference>
<keyword evidence="2" id="KW-1185">Reference proteome</keyword>
<dbReference type="AlphaFoldDB" id="A0AAV4SMQ3"/>
<organism evidence="1 2">
    <name type="scientific">Caerostris extrusa</name>
    <name type="common">Bark spider</name>
    <name type="synonym">Caerostris bankana</name>
    <dbReference type="NCBI Taxonomy" id="172846"/>
    <lineage>
        <taxon>Eukaryota</taxon>
        <taxon>Metazoa</taxon>
        <taxon>Ecdysozoa</taxon>
        <taxon>Arthropoda</taxon>
        <taxon>Chelicerata</taxon>
        <taxon>Arachnida</taxon>
        <taxon>Araneae</taxon>
        <taxon>Araneomorphae</taxon>
        <taxon>Entelegynae</taxon>
        <taxon>Araneoidea</taxon>
        <taxon>Araneidae</taxon>
        <taxon>Caerostris</taxon>
    </lineage>
</organism>